<proteinExistence type="predicted"/>
<accession>A0A1T5MM79</accession>
<dbReference type="Gene3D" id="3.90.640.20">
    <property type="entry name" value="Heat-shock cognate protein, ATPase"/>
    <property type="match status" value="1"/>
</dbReference>
<keyword evidence="4" id="KW-1185">Reference proteome</keyword>
<sequence length="456" mass="52920">MNKKILHTMVVGALVGSICISGFEAMDMKIYANDIKNEKAYHKDFEVDKKEIKIDEAYINGNIKIPVVKNIENEEIQKSINDLLEKNINQFMDEEIRVAKTWYESDHPAYSKVSISSDFNITMKDENILSLVLMANSTKFDEKKIFSYTIDINTGKEIPLYKLFDKDEDYKEVIKKYIMDNYKEEENFTYVTKSNIKDDQYYLKNDTLMIVIDNPMKDSEFSIPIETFEKGFNTDIKLNPNAAIVNTKKIEEDEKLYKANIYIPVISGNVDQKVADKINELFEKDALAFNEGTKEGSEEYAKEVSPFVGKITFEETKNENDLLSIYMNYYKYTGGAHGQSSSRSYNIDLKTGNIIELKDLFKEEYDYKKTINGKIKEQIAQINEEWKEEKISQGQNPEYIGELFHQFTSINENQDYYLKDDKIVIYFQPEEIESAAIGIPAFEISMEDLEDGLKVK</sequence>
<evidence type="ECO:0008006" key="5">
    <source>
        <dbReference type="Google" id="ProtNLM"/>
    </source>
</evidence>
<dbReference type="InterPro" id="IPR021729">
    <property type="entry name" value="DUF3298"/>
</dbReference>
<dbReference type="RefSeq" id="WP_079495604.1">
    <property type="nucleotide sequence ID" value="NZ_FUZT01000019.1"/>
</dbReference>
<organism evidence="3 4">
    <name type="scientific">Maledivibacter halophilus</name>
    <dbReference type="NCBI Taxonomy" id="36842"/>
    <lineage>
        <taxon>Bacteria</taxon>
        <taxon>Bacillati</taxon>
        <taxon>Bacillota</taxon>
        <taxon>Clostridia</taxon>
        <taxon>Peptostreptococcales</taxon>
        <taxon>Caminicellaceae</taxon>
        <taxon>Maledivibacter</taxon>
    </lineage>
</organism>
<dbReference type="EMBL" id="FUZT01000019">
    <property type="protein sequence ID" value="SKC89325.1"/>
    <property type="molecule type" value="Genomic_DNA"/>
</dbReference>
<feature type="domain" description="Deacetylase PdaC" evidence="2">
    <location>
        <begin position="250"/>
        <end position="339"/>
    </location>
</feature>
<evidence type="ECO:0000313" key="4">
    <source>
        <dbReference type="Proteomes" id="UP000190285"/>
    </source>
</evidence>
<dbReference type="Pfam" id="PF11738">
    <property type="entry name" value="DUF3298"/>
    <property type="match status" value="1"/>
</dbReference>
<reference evidence="3 4" key="1">
    <citation type="submission" date="2017-02" db="EMBL/GenBank/DDBJ databases">
        <authorList>
            <person name="Peterson S.W."/>
        </authorList>
    </citation>
    <scope>NUCLEOTIDE SEQUENCE [LARGE SCALE GENOMIC DNA]</scope>
    <source>
        <strain evidence="3 4">M1</strain>
    </source>
</reference>
<evidence type="ECO:0000259" key="1">
    <source>
        <dbReference type="Pfam" id="PF11738"/>
    </source>
</evidence>
<feature type="domain" description="Deacetylase PdaC" evidence="2">
    <location>
        <begin position="53"/>
        <end position="133"/>
    </location>
</feature>
<feature type="domain" description="DUF3298" evidence="1">
    <location>
        <begin position="358"/>
        <end position="445"/>
    </location>
</feature>
<dbReference type="Pfam" id="PF13739">
    <property type="entry name" value="PdaC"/>
    <property type="match status" value="2"/>
</dbReference>
<evidence type="ECO:0000313" key="3">
    <source>
        <dbReference type="EMBL" id="SKC89325.1"/>
    </source>
</evidence>
<dbReference type="STRING" id="36842.SAMN02194393_05011"/>
<dbReference type="InterPro" id="IPR037126">
    <property type="entry name" value="PdaC/RsiV-like_sf"/>
</dbReference>
<evidence type="ECO:0000259" key="2">
    <source>
        <dbReference type="Pfam" id="PF13739"/>
    </source>
</evidence>
<dbReference type="Gene3D" id="3.30.565.40">
    <property type="entry name" value="Fervidobacterium nodosum Rt17-B1 like"/>
    <property type="match status" value="2"/>
</dbReference>
<gene>
    <name evidence="3" type="ORF">SAMN02194393_05011</name>
</gene>
<name>A0A1T5MM79_9FIRM</name>
<dbReference type="AlphaFoldDB" id="A0A1T5MM79"/>
<protein>
    <recommendedName>
        <fullName evidence="5">DUF3298 domain-containing protein</fullName>
    </recommendedName>
</protein>
<dbReference type="Proteomes" id="UP000190285">
    <property type="component" value="Unassembled WGS sequence"/>
</dbReference>
<dbReference type="OrthoDB" id="5637at2"/>
<dbReference type="InterPro" id="IPR025303">
    <property type="entry name" value="PdaC"/>
</dbReference>